<gene>
    <name evidence="3" type="ORF">GCM10008096_15040</name>
</gene>
<protein>
    <recommendedName>
        <fullName evidence="5">DUF3322 and DUF2220 domain-containing protein</fullName>
    </recommendedName>
</protein>
<evidence type="ECO:0000313" key="3">
    <source>
        <dbReference type="EMBL" id="GHD05722.1"/>
    </source>
</evidence>
<dbReference type="PIRSF" id="PIRSF028408">
    <property type="entry name" value="UCP028408"/>
    <property type="match status" value="1"/>
</dbReference>
<dbReference type="RefSeq" id="WP_189349510.1">
    <property type="nucleotide sequence ID" value="NZ_BMXK01000005.1"/>
</dbReference>
<evidence type="ECO:0008006" key="5">
    <source>
        <dbReference type="Google" id="ProtNLM"/>
    </source>
</evidence>
<evidence type="ECO:0000259" key="1">
    <source>
        <dbReference type="Pfam" id="PF09983"/>
    </source>
</evidence>
<accession>A0ABQ3GHG7</accession>
<reference evidence="4" key="1">
    <citation type="journal article" date="2019" name="Int. J. Syst. Evol. Microbiol.">
        <title>The Global Catalogue of Microorganisms (GCM) 10K type strain sequencing project: providing services to taxonomists for standard genome sequencing and annotation.</title>
        <authorList>
            <consortium name="The Broad Institute Genomics Platform"/>
            <consortium name="The Broad Institute Genome Sequencing Center for Infectious Disease"/>
            <person name="Wu L."/>
            <person name="Ma J."/>
        </authorList>
    </citation>
    <scope>NUCLEOTIDE SEQUENCE [LARGE SCALE GENOMIC DNA]</scope>
    <source>
        <strain evidence="4">KCTC 19466</strain>
    </source>
</reference>
<keyword evidence="4" id="KW-1185">Reference proteome</keyword>
<name>A0ABQ3GHG7_9MICC</name>
<dbReference type="EMBL" id="BMXK01000005">
    <property type="protein sequence ID" value="GHD05722.1"/>
    <property type="molecule type" value="Genomic_DNA"/>
</dbReference>
<dbReference type="InterPro" id="IPR014544">
    <property type="entry name" value="UCP028408"/>
</dbReference>
<dbReference type="InterPro" id="IPR024534">
    <property type="entry name" value="JetD_C"/>
</dbReference>
<organism evidence="3 4">
    <name type="scientific">Zhihengliuella salsuginis</name>
    <dbReference type="NCBI Taxonomy" id="578222"/>
    <lineage>
        <taxon>Bacteria</taxon>
        <taxon>Bacillati</taxon>
        <taxon>Actinomycetota</taxon>
        <taxon>Actinomycetes</taxon>
        <taxon>Micrococcales</taxon>
        <taxon>Micrococcaceae</taxon>
        <taxon>Zhihengliuella</taxon>
    </lineage>
</organism>
<dbReference type="Pfam" id="PF11795">
    <property type="entry name" value="DUF3322"/>
    <property type="match status" value="1"/>
</dbReference>
<evidence type="ECO:0000313" key="4">
    <source>
        <dbReference type="Proteomes" id="UP000642819"/>
    </source>
</evidence>
<evidence type="ECO:0000259" key="2">
    <source>
        <dbReference type="Pfam" id="PF11795"/>
    </source>
</evidence>
<dbReference type="InterPro" id="IPR024537">
    <property type="entry name" value="DUF3322"/>
</dbReference>
<feature type="domain" description="Wadjet protein JetD C-terminal" evidence="1">
    <location>
        <begin position="224"/>
        <end position="396"/>
    </location>
</feature>
<proteinExistence type="predicted"/>
<dbReference type="Pfam" id="PF09983">
    <property type="entry name" value="JetD_C"/>
    <property type="match status" value="1"/>
</dbReference>
<dbReference type="Proteomes" id="UP000642819">
    <property type="component" value="Unassembled WGS sequence"/>
</dbReference>
<sequence length="409" mass="43593">MITVAEARERLQKTYERKFAAWAVDPFDSGSPQSMPLHPPTDAQAALDLGAVGAWLKAWNDVGAALGGSSVVAIDWEARRWPNSGTQRVPVRLRCTAPAGVAAFLRRSTHWNTAAGRASRLLDLPGPDAAAVPAEPAALDEPVAPDGSGLMGSAVAKVLKKIVALPSEDFERLFDVLAWIVDHPASGLLPRQLPVPGIDSKWYERHRGVVETLNTAATGRLDTGLAGPPKLYRLRFLDDQLAPGGLGDLAASVAELARLQITPQAVVVLENLQTLLALPPIDGVVAIHGGGYDVRWIADLPWIARVPLVYWGDLDADGLYILAALRGILPDAVSVMMDRGTLETHLPFAGADPNPPRVTVPAGLTPAEVDAFAALGEHGHLRLEQERIGWATAVTTLKAALRELLRDGS</sequence>
<comment type="caution">
    <text evidence="3">The sequence shown here is derived from an EMBL/GenBank/DDBJ whole genome shotgun (WGS) entry which is preliminary data.</text>
</comment>
<feature type="domain" description="DUF3322" evidence="2">
    <location>
        <begin position="5"/>
        <end position="213"/>
    </location>
</feature>